<accession>A0A3M9NR56</accession>
<dbReference type="Proteomes" id="UP000267223">
    <property type="component" value="Unassembled WGS sequence"/>
</dbReference>
<dbReference type="AlphaFoldDB" id="A0A3M9NR56"/>
<gene>
    <name evidence="1" type="ORF">EFY79_02575</name>
</gene>
<keyword evidence="2" id="KW-1185">Reference proteome</keyword>
<sequence length="63" mass="7497">MSVSSIKPAYFPIQKKYFGNLEEFRAFWRNDDKIDALACNMKNEKKFIPLTTICWPKNLNPKR</sequence>
<name>A0A3M9NR56_9BACT</name>
<evidence type="ECO:0000313" key="2">
    <source>
        <dbReference type="Proteomes" id="UP000267223"/>
    </source>
</evidence>
<reference evidence="1 2" key="1">
    <citation type="submission" date="2018-11" db="EMBL/GenBank/DDBJ databases">
        <title>Draft genome sequence of Ferruginibacter sp. BO-59.</title>
        <authorList>
            <person name="Im W.T."/>
        </authorList>
    </citation>
    <scope>NUCLEOTIDE SEQUENCE [LARGE SCALE GENOMIC DNA]</scope>
    <source>
        <strain evidence="1 2">BO-59</strain>
    </source>
</reference>
<comment type="caution">
    <text evidence="1">The sequence shown here is derived from an EMBL/GenBank/DDBJ whole genome shotgun (WGS) entry which is preliminary data.</text>
</comment>
<evidence type="ECO:0000313" key="1">
    <source>
        <dbReference type="EMBL" id="RNI40200.1"/>
    </source>
</evidence>
<protein>
    <submittedName>
        <fullName evidence="1">Uncharacterized protein</fullName>
    </submittedName>
</protein>
<proteinExistence type="predicted"/>
<organism evidence="1 2">
    <name type="scientific">Hanamia caeni</name>
    <dbReference type="NCBI Taxonomy" id="2294116"/>
    <lineage>
        <taxon>Bacteria</taxon>
        <taxon>Pseudomonadati</taxon>
        <taxon>Bacteroidota</taxon>
        <taxon>Chitinophagia</taxon>
        <taxon>Chitinophagales</taxon>
        <taxon>Chitinophagaceae</taxon>
        <taxon>Hanamia</taxon>
    </lineage>
</organism>
<dbReference type="EMBL" id="RJJR01000001">
    <property type="protein sequence ID" value="RNI40200.1"/>
    <property type="molecule type" value="Genomic_DNA"/>
</dbReference>